<dbReference type="Pfam" id="PF16131">
    <property type="entry name" value="Torus"/>
    <property type="match status" value="1"/>
</dbReference>
<keyword evidence="6 9" id="KW-0697">Rotamase</keyword>
<dbReference type="AlphaFoldDB" id="A0A7S0DWR6"/>
<dbReference type="GO" id="GO:0005737">
    <property type="term" value="C:cytoplasm"/>
    <property type="evidence" value="ECO:0007669"/>
    <property type="project" value="TreeGrafter"/>
</dbReference>
<evidence type="ECO:0000256" key="2">
    <source>
        <dbReference type="ARBA" id="ARBA00013194"/>
    </source>
</evidence>
<reference evidence="15" key="1">
    <citation type="submission" date="2021-01" db="EMBL/GenBank/DDBJ databases">
        <authorList>
            <person name="Corre E."/>
            <person name="Pelletier E."/>
            <person name="Niang G."/>
            <person name="Scheremetjew M."/>
            <person name="Finn R."/>
            <person name="Kale V."/>
            <person name="Holt S."/>
            <person name="Cochrane G."/>
            <person name="Meng A."/>
            <person name="Brown T."/>
            <person name="Cohen L."/>
        </authorList>
    </citation>
    <scope>NUCLEOTIDE SEQUENCE</scope>
    <source>
        <strain evidence="15">CCMP2058</strain>
    </source>
</reference>
<keyword evidence="7 9" id="KW-0413">Isomerase</keyword>
<feature type="region of interest" description="Disordered" evidence="11">
    <location>
        <begin position="206"/>
        <end position="232"/>
    </location>
</feature>
<dbReference type="Gene3D" id="3.30.70.330">
    <property type="match status" value="1"/>
</dbReference>
<dbReference type="PROSITE" id="PS50102">
    <property type="entry name" value="RRM"/>
    <property type="match status" value="1"/>
</dbReference>
<dbReference type="SUPFAM" id="SSF54534">
    <property type="entry name" value="FKBP-like"/>
    <property type="match status" value="1"/>
</dbReference>
<evidence type="ECO:0000259" key="12">
    <source>
        <dbReference type="PROSITE" id="PS50059"/>
    </source>
</evidence>
<dbReference type="Gene3D" id="3.10.50.40">
    <property type="match status" value="1"/>
</dbReference>
<comment type="catalytic activity">
    <reaction evidence="1 9">
        <text>[protein]-peptidylproline (omega=180) = [protein]-peptidylproline (omega=0)</text>
        <dbReference type="Rhea" id="RHEA:16237"/>
        <dbReference type="Rhea" id="RHEA-COMP:10747"/>
        <dbReference type="Rhea" id="RHEA-COMP:10748"/>
        <dbReference type="ChEBI" id="CHEBI:83833"/>
        <dbReference type="ChEBI" id="CHEBI:83834"/>
        <dbReference type="EC" id="5.2.1.8"/>
    </reaction>
</comment>
<keyword evidence="3 10" id="KW-0479">Metal-binding</keyword>
<dbReference type="Pfam" id="PF00076">
    <property type="entry name" value="RRM_1"/>
    <property type="match status" value="1"/>
</dbReference>
<feature type="domain" description="C3H1-type" evidence="14">
    <location>
        <begin position="300"/>
        <end position="327"/>
    </location>
</feature>
<dbReference type="Pfam" id="PF00254">
    <property type="entry name" value="FKBP_C"/>
    <property type="match status" value="1"/>
</dbReference>
<dbReference type="InterPro" id="IPR050689">
    <property type="entry name" value="FKBP-type_PPIase"/>
</dbReference>
<dbReference type="SUPFAM" id="SSF90229">
    <property type="entry name" value="CCCH zinc finger"/>
    <property type="match status" value="1"/>
</dbReference>
<protein>
    <recommendedName>
        <fullName evidence="2 9">peptidylprolyl isomerase</fullName>
        <ecNumber evidence="2 9">5.2.1.8</ecNumber>
    </recommendedName>
</protein>
<dbReference type="EMBL" id="HBEM01034999">
    <property type="protein sequence ID" value="CAD8464981.1"/>
    <property type="molecule type" value="Transcribed_RNA"/>
</dbReference>
<feature type="compositionally biased region" description="Polar residues" evidence="11">
    <location>
        <begin position="1"/>
        <end position="12"/>
    </location>
</feature>
<dbReference type="InterPro" id="IPR032297">
    <property type="entry name" value="Torus"/>
</dbReference>
<dbReference type="InterPro" id="IPR035979">
    <property type="entry name" value="RBD_domain_sf"/>
</dbReference>
<dbReference type="GO" id="GO:0008270">
    <property type="term" value="F:zinc ion binding"/>
    <property type="evidence" value="ECO:0007669"/>
    <property type="project" value="UniProtKB-KW"/>
</dbReference>
<keyword evidence="8" id="KW-0694">RNA-binding</keyword>
<dbReference type="InterPro" id="IPR000504">
    <property type="entry name" value="RRM_dom"/>
</dbReference>
<feature type="domain" description="RRM" evidence="13">
    <location>
        <begin position="365"/>
        <end position="441"/>
    </location>
</feature>
<dbReference type="PROSITE" id="PS50059">
    <property type="entry name" value="FKBP_PPIASE"/>
    <property type="match status" value="1"/>
</dbReference>
<evidence type="ECO:0000256" key="10">
    <source>
        <dbReference type="PROSITE-ProRule" id="PRU00723"/>
    </source>
</evidence>
<evidence type="ECO:0000256" key="3">
    <source>
        <dbReference type="ARBA" id="ARBA00022723"/>
    </source>
</evidence>
<evidence type="ECO:0000256" key="8">
    <source>
        <dbReference type="PROSITE-ProRule" id="PRU00176"/>
    </source>
</evidence>
<dbReference type="PANTHER" id="PTHR10516:SF443">
    <property type="entry name" value="FK506-BINDING PROTEIN 59-RELATED"/>
    <property type="match status" value="1"/>
</dbReference>
<evidence type="ECO:0000256" key="9">
    <source>
        <dbReference type="PROSITE-ProRule" id="PRU00277"/>
    </source>
</evidence>
<dbReference type="InterPro" id="IPR034181">
    <property type="entry name" value="Cwc2_RRM"/>
</dbReference>
<feature type="zinc finger region" description="C3H1-type" evidence="10">
    <location>
        <begin position="300"/>
        <end position="327"/>
    </location>
</feature>
<dbReference type="InterPro" id="IPR012677">
    <property type="entry name" value="Nucleotide-bd_a/b_plait_sf"/>
</dbReference>
<name>A0A7S0DWR6_9EUKA</name>
<dbReference type="InterPro" id="IPR036855">
    <property type="entry name" value="Znf_CCCH_sf"/>
</dbReference>
<dbReference type="GO" id="GO:0003755">
    <property type="term" value="F:peptidyl-prolyl cis-trans isomerase activity"/>
    <property type="evidence" value="ECO:0007669"/>
    <property type="project" value="UniProtKB-KW"/>
</dbReference>
<dbReference type="PROSITE" id="PS50103">
    <property type="entry name" value="ZF_C3H1"/>
    <property type="match status" value="1"/>
</dbReference>
<feature type="domain" description="PPIase FKBP-type" evidence="12">
    <location>
        <begin position="76"/>
        <end position="165"/>
    </location>
</feature>
<keyword evidence="5 10" id="KW-0862">Zinc</keyword>
<feature type="region of interest" description="Disordered" evidence="11">
    <location>
        <begin position="540"/>
        <end position="568"/>
    </location>
</feature>
<dbReference type="FunFam" id="3.10.50.40:FF:000025">
    <property type="entry name" value="Peptidylprolyl isomerase"/>
    <property type="match status" value="1"/>
</dbReference>
<accession>A0A7S0DWR6</accession>
<dbReference type="PANTHER" id="PTHR10516">
    <property type="entry name" value="PEPTIDYL-PROLYL CIS-TRANS ISOMERASE"/>
    <property type="match status" value="1"/>
</dbReference>
<evidence type="ECO:0000256" key="6">
    <source>
        <dbReference type="ARBA" id="ARBA00023110"/>
    </source>
</evidence>
<organism evidence="15">
    <name type="scientific">Amorphochlora amoebiformis</name>
    <dbReference type="NCBI Taxonomy" id="1561963"/>
    <lineage>
        <taxon>Eukaryota</taxon>
        <taxon>Sar</taxon>
        <taxon>Rhizaria</taxon>
        <taxon>Cercozoa</taxon>
        <taxon>Chlorarachniophyceae</taxon>
        <taxon>Amorphochlora</taxon>
    </lineage>
</organism>
<feature type="region of interest" description="Disordered" evidence="11">
    <location>
        <begin position="1"/>
        <end position="25"/>
    </location>
</feature>
<dbReference type="InterPro" id="IPR001179">
    <property type="entry name" value="PPIase_FKBP_dom"/>
</dbReference>
<dbReference type="GO" id="GO:0003723">
    <property type="term" value="F:RNA binding"/>
    <property type="evidence" value="ECO:0007669"/>
    <property type="project" value="UniProtKB-UniRule"/>
</dbReference>
<proteinExistence type="predicted"/>
<dbReference type="SUPFAM" id="SSF54928">
    <property type="entry name" value="RNA-binding domain, RBD"/>
    <property type="match status" value="1"/>
</dbReference>
<evidence type="ECO:0000256" key="11">
    <source>
        <dbReference type="SAM" id="MobiDB-lite"/>
    </source>
</evidence>
<evidence type="ECO:0000259" key="14">
    <source>
        <dbReference type="PROSITE" id="PS50103"/>
    </source>
</evidence>
<dbReference type="CDD" id="cd12360">
    <property type="entry name" value="RRM_cwf2"/>
    <property type="match status" value="1"/>
</dbReference>
<evidence type="ECO:0000256" key="1">
    <source>
        <dbReference type="ARBA" id="ARBA00000971"/>
    </source>
</evidence>
<evidence type="ECO:0000256" key="4">
    <source>
        <dbReference type="ARBA" id="ARBA00022771"/>
    </source>
</evidence>
<feature type="region of interest" description="Disordered" evidence="11">
    <location>
        <begin position="622"/>
        <end position="643"/>
    </location>
</feature>
<evidence type="ECO:0000259" key="13">
    <source>
        <dbReference type="PROSITE" id="PS50102"/>
    </source>
</evidence>
<dbReference type="EC" id="5.2.1.8" evidence="2 9"/>
<gene>
    <name evidence="15" type="ORF">LAMO00422_LOCUS23948</name>
</gene>
<evidence type="ECO:0000313" key="15">
    <source>
        <dbReference type="EMBL" id="CAD8464981.1"/>
    </source>
</evidence>
<dbReference type="InterPro" id="IPR046357">
    <property type="entry name" value="PPIase_dom_sf"/>
</dbReference>
<sequence length="661" mass="74187">MSVPTSIPQDPSSGLGAPPGMKKPFNSVKVKDFEEKDGEMLPPGLGLSKYKPKRTAGGVRIEVIKPGDLTNYPKRGDTLAMHYTGTLESNGKKFDSSRDRGRVFEFMIGVGQVIRGWDEGILMLSLGERAKLYIPSAMAYGPHGAGNDIPPNADLVFDVELVSINGHTLTSLAQSVNSNSYSDVEGKPPGLVKIRDKVLPPMEKKPVPTFDPNDPNAPEGLQDIPASKRAKKEHLLKGRRWARLQVSEKSKKRLQLAEGSDDYNIWYHKYYGDAQDRIREKAQTRCRPKIDSGMTLGDITDNKFICVHFAMGDCTHGADCKFLHRLPTLADEKYISHLNDIFGRERHNEHSENMGGVGSFLKNTRTLYVTGMAVMSSPQGDEILARHFGEWGEIEEISLKPKYGCAFVRFTHRFYAEFAKIAMAEQSLDHGEQINCRWAYDDPNPKAGIRKKWENEQKLKDRLEELGYSHRGEAVGYDMPANYNPSYTQNLTTYGKQSEMYPSTDNQYQANSEYYNQYYQNFQNYYKQFSQNGYLPANTDLGQGAAEDTRGQTRGTKRKQSEIGPMAPDTMRAQKERKRAESQQQYAAKIATQYVQQQLNAMNKLDSVLNVIDNFAGYNDDNKKGIGGSSGSRVTGEKKSGHEELEAFMASIKSMSKTSKK</sequence>
<evidence type="ECO:0000256" key="7">
    <source>
        <dbReference type="ARBA" id="ARBA00023235"/>
    </source>
</evidence>
<dbReference type="InterPro" id="IPR000571">
    <property type="entry name" value="Znf_CCCH"/>
</dbReference>
<dbReference type="SMART" id="SM00356">
    <property type="entry name" value="ZnF_C3H1"/>
    <property type="match status" value="1"/>
</dbReference>
<keyword evidence="4 10" id="KW-0863">Zinc-finger</keyword>
<evidence type="ECO:0000256" key="5">
    <source>
        <dbReference type="ARBA" id="ARBA00022833"/>
    </source>
</evidence>